<evidence type="ECO:0000313" key="13">
    <source>
        <dbReference type="EMBL" id="AXR07213.1"/>
    </source>
</evidence>
<evidence type="ECO:0000256" key="11">
    <source>
        <dbReference type="SAM" id="MobiDB-lite"/>
    </source>
</evidence>
<evidence type="ECO:0000256" key="5">
    <source>
        <dbReference type="ARBA" id="ARBA00023110"/>
    </source>
</evidence>
<evidence type="ECO:0000256" key="1">
    <source>
        <dbReference type="ARBA" id="ARBA00000971"/>
    </source>
</evidence>
<evidence type="ECO:0000256" key="2">
    <source>
        <dbReference type="ARBA" id="ARBA00004496"/>
    </source>
</evidence>
<dbReference type="OrthoDB" id="9808891at2"/>
<keyword evidence="5 9" id="KW-0697">Rotamase</keyword>
<dbReference type="AlphaFoldDB" id="A0A346NNV6"/>
<dbReference type="InterPro" id="IPR001179">
    <property type="entry name" value="PPIase_FKBP_dom"/>
</dbReference>
<comment type="function">
    <text evidence="8">Also involved in hydrogenase metallocenter assembly, probably by participating in the nickel insertion step. This function in hydrogenase biosynthesis requires chaperone activity and the presence of the metal-binding domain, but not PPIase activity.</text>
</comment>
<dbReference type="Gene3D" id="3.10.50.40">
    <property type="match status" value="1"/>
</dbReference>
<evidence type="ECO:0000256" key="4">
    <source>
        <dbReference type="ARBA" id="ARBA00022490"/>
    </source>
</evidence>
<dbReference type="PANTHER" id="PTHR47861">
    <property type="entry name" value="FKBP-TYPE PEPTIDYL-PROLYL CIS-TRANS ISOMERASE SLYD"/>
    <property type="match status" value="1"/>
</dbReference>
<evidence type="ECO:0000259" key="12">
    <source>
        <dbReference type="PROSITE" id="PS50059"/>
    </source>
</evidence>
<dbReference type="PROSITE" id="PS50059">
    <property type="entry name" value="FKBP_PPIASE"/>
    <property type="match status" value="1"/>
</dbReference>
<comment type="subcellular location">
    <subcellularLocation>
        <location evidence="2">Cytoplasm</location>
    </subcellularLocation>
</comment>
<comment type="similarity">
    <text evidence="3 10">Belongs to the FKBP-type PPIase family.</text>
</comment>
<dbReference type="EC" id="5.2.1.8" evidence="10"/>
<dbReference type="Proteomes" id="UP000262073">
    <property type="component" value="Chromosome"/>
</dbReference>
<protein>
    <recommendedName>
        <fullName evidence="10">Peptidyl-prolyl cis-trans isomerase</fullName>
        <ecNumber evidence="10">5.2.1.8</ecNumber>
    </recommendedName>
</protein>
<gene>
    <name evidence="13" type="ORF">D0Y50_13150</name>
</gene>
<reference evidence="13 14" key="1">
    <citation type="submission" date="2018-08" db="EMBL/GenBank/DDBJ databases">
        <title>Salinimonas sediminis sp. nov., a piezophilic bacterium isolated from a deep-sea sediment sample from the New Britain Trench.</title>
        <authorList>
            <person name="Cao J."/>
        </authorList>
    </citation>
    <scope>NUCLEOTIDE SEQUENCE [LARGE SCALE GENOMIC DNA]</scope>
    <source>
        <strain evidence="13 14">N102</strain>
    </source>
</reference>
<comment type="catalytic activity">
    <reaction evidence="1 9 10">
        <text>[protein]-peptidylproline (omega=180) = [protein]-peptidylproline (omega=0)</text>
        <dbReference type="Rhea" id="RHEA:16237"/>
        <dbReference type="Rhea" id="RHEA-COMP:10747"/>
        <dbReference type="Rhea" id="RHEA-COMP:10748"/>
        <dbReference type="ChEBI" id="CHEBI:83833"/>
        <dbReference type="ChEBI" id="CHEBI:83834"/>
        <dbReference type="EC" id="5.2.1.8"/>
    </reaction>
</comment>
<evidence type="ECO:0000256" key="10">
    <source>
        <dbReference type="RuleBase" id="RU003915"/>
    </source>
</evidence>
<proteinExistence type="inferred from homology"/>
<feature type="domain" description="PPIase FKBP-type" evidence="12">
    <location>
        <begin position="6"/>
        <end position="91"/>
    </location>
</feature>
<dbReference type="SUPFAM" id="SSF54534">
    <property type="entry name" value="FKBP-like"/>
    <property type="match status" value="1"/>
</dbReference>
<dbReference type="GO" id="GO:0005737">
    <property type="term" value="C:cytoplasm"/>
    <property type="evidence" value="ECO:0007669"/>
    <property type="project" value="UniProtKB-SubCell"/>
</dbReference>
<dbReference type="PANTHER" id="PTHR47861:SF3">
    <property type="entry name" value="FKBP-TYPE PEPTIDYL-PROLYL CIS-TRANS ISOMERASE SLYD"/>
    <property type="match status" value="1"/>
</dbReference>
<keyword evidence="7 9" id="KW-0413">Isomerase</keyword>
<evidence type="ECO:0000256" key="7">
    <source>
        <dbReference type="ARBA" id="ARBA00023235"/>
    </source>
</evidence>
<accession>A0A346NNV6</accession>
<keyword evidence="6" id="KW-0143">Chaperone</keyword>
<keyword evidence="4" id="KW-0963">Cytoplasm</keyword>
<dbReference type="KEGG" id="salm:D0Y50_13150"/>
<dbReference type="GO" id="GO:0042026">
    <property type="term" value="P:protein refolding"/>
    <property type="evidence" value="ECO:0007669"/>
    <property type="project" value="UniProtKB-ARBA"/>
</dbReference>
<evidence type="ECO:0000256" key="6">
    <source>
        <dbReference type="ARBA" id="ARBA00023186"/>
    </source>
</evidence>
<feature type="compositionally biased region" description="Basic and acidic residues" evidence="11">
    <location>
        <begin position="157"/>
        <end position="170"/>
    </location>
</feature>
<dbReference type="EMBL" id="CP031769">
    <property type="protein sequence ID" value="AXR07213.1"/>
    <property type="molecule type" value="Genomic_DNA"/>
</dbReference>
<keyword evidence="14" id="KW-1185">Reference proteome</keyword>
<evidence type="ECO:0000256" key="8">
    <source>
        <dbReference type="ARBA" id="ARBA00037071"/>
    </source>
</evidence>
<evidence type="ECO:0000256" key="9">
    <source>
        <dbReference type="PROSITE-ProRule" id="PRU00277"/>
    </source>
</evidence>
<dbReference type="InterPro" id="IPR046357">
    <property type="entry name" value="PPIase_dom_sf"/>
</dbReference>
<dbReference type="RefSeq" id="WP_108566042.1">
    <property type="nucleotide sequence ID" value="NZ_CP031769.1"/>
</dbReference>
<dbReference type="Pfam" id="PF00254">
    <property type="entry name" value="FKBP_C"/>
    <property type="match status" value="1"/>
</dbReference>
<feature type="compositionally biased region" description="Basic and acidic residues" evidence="11">
    <location>
        <begin position="140"/>
        <end position="150"/>
    </location>
</feature>
<dbReference type="GO" id="GO:0003755">
    <property type="term" value="F:peptidyl-prolyl cis-trans isomerase activity"/>
    <property type="evidence" value="ECO:0007669"/>
    <property type="project" value="UniProtKB-UniRule"/>
</dbReference>
<organism evidence="13 14">
    <name type="scientific">Salinimonas sediminis</name>
    <dbReference type="NCBI Taxonomy" id="2303538"/>
    <lineage>
        <taxon>Bacteria</taxon>
        <taxon>Pseudomonadati</taxon>
        <taxon>Pseudomonadota</taxon>
        <taxon>Gammaproteobacteria</taxon>
        <taxon>Alteromonadales</taxon>
        <taxon>Alteromonadaceae</taxon>
        <taxon>Alteromonas/Salinimonas group</taxon>
        <taxon>Salinimonas</taxon>
    </lineage>
</organism>
<feature type="region of interest" description="Disordered" evidence="11">
    <location>
        <begin position="140"/>
        <end position="170"/>
    </location>
</feature>
<evidence type="ECO:0000256" key="3">
    <source>
        <dbReference type="ARBA" id="ARBA00006577"/>
    </source>
</evidence>
<evidence type="ECO:0000313" key="14">
    <source>
        <dbReference type="Proteomes" id="UP000262073"/>
    </source>
</evidence>
<name>A0A346NNV6_9ALTE</name>
<sequence length="170" mass="18532">MTITSDSVVTLHYTVSAQDGTQLDSSVGKEPLTVLLGKRFLIEGLEDALEGKDKGDQFKVSVEPDKAYGQRVDELVQQVPRSMFDGMDVEVGMSFRATTDQGEQSVMVIDTSEEHVVIDGNHPLAGVPLSFEVEVVDVREPTQEELDHGHAHGPGSGHDHGHDQGQEQQQ</sequence>